<gene>
    <name evidence="2" type="ORF">E4T80_05700</name>
</gene>
<dbReference type="EMBL" id="SPPA01000010">
    <property type="protein sequence ID" value="TFV10880.1"/>
    <property type="molecule type" value="Genomic_DNA"/>
</dbReference>
<feature type="transmembrane region" description="Helical" evidence="1">
    <location>
        <begin position="58"/>
        <end position="79"/>
    </location>
</feature>
<reference evidence="2 3" key="1">
    <citation type="submission" date="2019-03" db="EMBL/GenBank/DDBJ databases">
        <title>Diversity of the mouse oral microbiome.</title>
        <authorList>
            <person name="Joseph S."/>
            <person name="Aduse-Opoku J."/>
            <person name="Curtis M."/>
            <person name="Wade W."/>
            <person name="Hashim A."/>
        </authorList>
    </citation>
    <scope>NUCLEOTIDE SEQUENCE [LARGE SCALE GENOMIC DNA]</scope>
    <source>
        <strain evidence="2 3">WT12</strain>
    </source>
</reference>
<proteinExistence type="predicted"/>
<protein>
    <recommendedName>
        <fullName evidence="4">DUF1453 domain-containing protein</fullName>
    </recommendedName>
</protein>
<dbReference type="RefSeq" id="WP_135055923.1">
    <property type="nucleotide sequence ID" value="NZ_JADGLC010000010.1"/>
</dbReference>
<name>A0A4Y9K1J2_9PAST</name>
<comment type="caution">
    <text evidence="2">The sequence shown here is derived from an EMBL/GenBank/DDBJ whole genome shotgun (WGS) entry which is preliminary data.</text>
</comment>
<feature type="transmembrane region" description="Helical" evidence="1">
    <location>
        <begin position="6"/>
        <end position="24"/>
    </location>
</feature>
<keyword evidence="1" id="KW-1133">Transmembrane helix</keyword>
<evidence type="ECO:0000256" key="1">
    <source>
        <dbReference type="SAM" id="Phobius"/>
    </source>
</evidence>
<evidence type="ECO:0000313" key="2">
    <source>
        <dbReference type="EMBL" id="TFV10880.1"/>
    </source>
</evidence>
<feature type="transmembrane region" description="Helical" evidence="1">
    <location>
        <begin position="36"/>
        <end position="52"/>
    </location>
</feature>
<dbReference type="InterPro" id="IPR058247">
    <property type="entry name" value="DUF1453"/>
</dbReference>
<feature type="transmembrane region" description="Helical" evidence="1">
    <location>
        <begin position="99"/>
        <end position="120"/>
    </location>
</feature>
<keyword evidence="1" id="KW-0812">Transmembrane</keyword>
<evidence type="ECO:0008006" key="4">
    <source>
        <dbReference type="Google" id="ProtNLM"/>
    </source>
</evidence>
<dbReference type="Proteomes" id="UP000297396">
    <property type="component" value="Unassembled WGS sequence"/>
</dbReference>
<feature type="transmembrane region" description="Helical" evidence="1">
    <location>
        <begin position="132"/>
        <end position="151"/>
    </location>
</feature>
<dbReference type="Pfam" id="PF07301">
    <property type="entry name" value="DUF1453"/>
    <property type="match status" value="1"/>
</dbReference>
<organism evidence="2 3">
    <name type="scientific">Muribacter muris</name>
    <dbReference type="NCBI Taxonomy" id="67855"/>
    <lineage>
        <taxon>Bacteria</taxon>
        <taxon>Pseudomonadati</taxon>
        <taxon>Pseudomonadota</taxon>
        <taxon>Gammaproteobacteria</taxon>
        <taxon>Pasteurellales</taxon>
        <taxon>Pasteurellaceae</taxon>
        <taxon>Muribacter</taxon>
    </lineage>
</organism>
<accession>A0A4Y9K1J2</accession>
<sequence>MAFIQNTPIYVWIILVFLLYYGGIQSKTRQIHLARFFIAPVIFLGLTIQMMLSAVSPMLAYFGLIAGIVVGLLLGYVLWKQNPLLMQQNGKWYQKGSYIPLGLYLFIFIFRYIISVALHIGTGIIQTDEFNLFIGLPTGFGLGVLFAIPLTRTIK</sequence>
<dbReference type="OrthoDB" id="3034721at2"/>
<dbReference type="AlphaFoldDB" id="A0A4Y9K1J2"/>
<keyword evidence="1" id="KW-0472">Membrane</keyword>
<evidence type="ECO:0000313" key="3">
    <source>
        <dbReference type="Proteomes" id="UP000297396"/>
    </source>
</evidence>